<keyword evidence="1" id="KW-0418">Kinase</keyword>
<dbReference type="PANTHER" id="PTHR35526">
    <property type="entry name" value="ANTI-SIGMA-F FACTOR RSBW-RELATED"/>
    <property type="match status" value="1"/>
</dbReference>
<evidence type="ECO:0000313" key="3">
    <source>
        <dbReference type="EMBL" id="NYI05041.1"/>
    </source>
</evidence>
<dbReference type="InterPro" id="IPR003594">
    <property type="entry name" value="HATPase_dom"/>
</dbReference>
<dbReference type="CDD" id="cd16936">
    <property type="entry name" value="HATPase_RsbW-like"/>
    <property type="match status" value="1"/>
</dbReference>
<dbReference type="Pfam" id="PF13581">
    <property type="entry name" value="HATPase_c_2"/>
    <property type="match status" value="1"/>
</dbReference>
<evidence type="ECO:0000256" key="1">
    <source>
        <dbReference type="ARBA" id="ARBA00022527"/>
    </source>
</evidence>
<dbReference type="EMBL" id="JACBZD010000001">
    <property type="protein sequence ID" value="NYI05041.1"/>
    <property type="molecule type" value="Genomic_DNA"/>
</dbReference>
<keyword evidence="4" id="KW-1185">Reference proteome</keyword>
<comment type="caution">
    <text evidence="3">The sequence shown here is derived from an EMBL/GenBank/DDBJ whole genome shotgun (WGS) entry which is preliminary data.</text>
</comment>
<gene>
    <name evidence="3" type="ORF">FHU37_001984</name>
</gene>
<sequence>MDAQAIAQPVGQPIASGLNVALSPHAPALARRHTRAVLTAWGVTEEVTDDVVLIVSELVTNAVSHASVPRGRREAFPVLLRLRRSDGHLAVEVWDPDARPPQEAREHSCSAEQGRGLTIVSATAERWSYCPVPGRGKVVWCHVALAEKPREGV</sequence>
<feature type="domain" description="Histidine kinase/HSP90-like ATPase" evidence="2">
    <location>
        <begin position="27"/>
        <end position="139"/>
    </location>
</feature>
<keyword evidence="1" id="KW-0808">Transferase</keyword>
<proteinExistence type="predicted"/>
<dbReference type="SUPFAM" id="SSF55874">
    <property type="entry name" value="ATPase domain of HSP90 chaperone/DNA topoisomerase II/histidine kinase"/>
    <property type="match status" value="1"/>
</dbReference>
<keyword evidence="1" id="KW-0723">Serine/threonine-protein kinase</keyword>
<dbReference type="RefSeq" id="WP_179813856.1">
    <property type="nucleotide sequence ID" value="NZ_JACBZD010000001.1"/>
</dbReference>
<dbReference type="AlphaFoldDB" id="A0A853A2S4"/>
<dbReference type="Gene3D" id="3.30.565.10">
    <property type="entry name" value="Histidine kinase-like ATPase, C-terminal domain"/>
    <property type="match status" value="1"/>
</dbReference>
<name>A0A853A2S4_9ACTN</name>
<dbReference type="InterPro" id="IPR050267">
    <property type="entry name" value="Anti-sigma-factor_SerPK"/>
</dbReference>
<accession>A0A853A2S4</accession>
<protein>
    <submittedName>
        <fullName evidence="3">Anti-sigma regulatory factor (Ser/Thr protein kinase)</fullName>
    </submittedName>
</protein>
<dbReference type="Proteomes" id="UP000567795">
    <property type="component" value="Unassembled WGS sequence"/>
</dbReference>
<organism evidence="3 4">
    <name type="scientific">Allostreptomyces psammosilenae</name>
    <dbReference type="NCBI Taxonomy" id="1892865"/>
    <lineage>
        <taxon>Bacteria</taxon>
        <taxon>Bacillati</taxon>
        <taxon>Actinomycetota</taxon>
        <taxon>Actinomycetes</taxon>
        <taxon>Kitasatosporales</taxon>
        <taxon>Streptomycetaceae</taxon>
        <taxon>Allostreptomyces</taxon>
    </lineage>
</organism>
<dbReference type="GO" id="GO:0004674">
    <property type="term" value="F:protein serine/threonine kinase activity"/>
    <property type="evidence" value="ECO:0007669"/>
    <property type="project" value="UniProtKB-KW"/>
</dbReference>
<dbReference type="InterPro" id="IPR036890">
    <property type="entry name" value="HATPase_C_sf"/>
</dbReference>
<evidence type="ECO:0000259" key="2">
    <source>
        <dbReference type="Pfam" id="PF13581"/>
    </source>
</evidence>
<evidence type="ECO:0000313" key="4">
    <source>
        <dbReference type="Proteomes" id="UP000567795"/>
    </source>
</evidence>
<reference evidence="3 4" key="1">
    <citation type="submission" date="2020-07" db="EMBL/GenBank/DDBJ databases">
        <title>Sequencing the genomes of 1000 actinobacteria strains.</title>
        <authorList>
            <person name="Klenk H.-P."/>
        </authorList>
    </citation>
    <scope>NUCLEOTIDE SEQUENCE [LARGE SCALE GENOMIC DNA]</scope>
    <source>
        <strain evidence="3 4">DSM 42178</strain>
    </source>
</reference>
<dbReference type="PANTHER" id="PTHR35526:SF3">
    <property type="entry name" value="ANTI-SIGMA-F FACTOR RSBW"/>
    <property type="match status" value="1"/>
</dbReference>